<dbReference type="GO" id="GO:0007165">
    <property type="term" value="P:signal transduction"/>
    <property type="evidence" value="ECO:0007669"/>
    <property type="project" value="InterPro"/>
</dbReference>
<dbReference type="InterPro" id="IPR039664">
    <property type="entry name" value="GRB/APBB1IP"/>
</dbReference>
<gene>
    <name evidence="4" type="ORF">GPM918_LOCUS3103</name>
    <name evidence="5" type="ORF">SRO942_LOCUS3103</name>
</gene>
<dbReference type="Gene3D" id="3.10.20.90">
    <property type="entry name" value="Phosphatidylinositol 3-kinase Catalytic Subunit, Chain A, domain 1"/>
    <property type="match status" value="1"/>
</dbReference>
<dbReference type="InterPro" id="IPR029071">
    <property type="entry name" value="Ubiquitin-like_domsf"/>
</dbReference>
<dbReference type="SUPFAM" id="SSF54236">
    <property type="entry name" value="Ubiquitin-like"/>
    <property type="match status" value="1"/>
</dbReference>
<feature type="compositionally biased region" description="Basic and acidic residues" evidence="2">
    <location>
        <begin position="868"/>
        <end position="878"/>
    </location>
</feature>
<name>A0A813S279_9BILA</name>
<dbReference type="InterPro" id="IPR011993">
    <property type="entry name" value="PH-like_dom_sf"/>
</dbReference>
<keyword evidence="6" id="KW-1185">Reference proteome</keyword>
<dbReference type="Pfam" id="PF00169">
    <property type="entry name" value="PH"/>
    <property type="match status" value="1"/>
</dbReference>
<feature type="compositionally biased region" description="Low complexity" evidence="2">
    <location>
        <begin position="839"/>
        <end position="853"/>
    </location>
</feature>
<sequence>MDEKNELETLLEILDLEYLKPLFTKYKTFDDLIHKTDEEFDLMGIRNKSDREKLRLALNDIICEKPTRINSLEEYNCKLTYNEINQILNHIETETNLMTSTLNFLLNTSTICKDDSTNETEYRIYNREIDLIESDIKQLQIYIDTLTRKIEDKYPNIVKKNQINENNKKKESEDERENGMDNGYNYDINNKNRKIDPDERAARRAMNSCSEDLTALKREIEEVHHELRTLEKKCQYSMVNNNELIDVEQFSLLNIDEATINDLDALLSQLSELETRLDLTEKQQKILKFTQINDDKSKMLQTTFNLDNSIIEQSSNNKSIVKQFDELDQALLSLTNTINNVSIDSQIQQQQQHESNHSGSSTSSGIDDDFIHIIQHHELIRSNDIEKQLSNEINLYDCPTPTQNYDITAEEDELNNLSDSGLSQSTDSICLPILNHLQQKHVSSTLRTCSQISNASSISCENVNKDEKIRQAIARMKEANIKKLFLKTYNDDNSTKSVLIDETMSVHDIIIMLLHKNHFKPTINYCLIEEIPDLNLYRIYEDHQNLINDGILYWPRETSNYIRFQQYKHKYDLFTESDKFFSTKQHNKWKKTIKNNQINNDDNKNSQDTFHLTDYISLNSSTIQIPDDIESIIYMKEKSRKIWKKYSCVLRQSGIYYIPKGKTKKDLICLIKLDSNEQLYYSINWIEKYKAPTDYGFALKHPQIQKKSSKYIKYLCVNTQYDYYRWINGIRLIHYGYDLYKSYENMSKILTYYQKNGKLPIIKSQHQFNFLLPTSDSISLSSATSLPIIQQQQQQQQQQNQDSLSVKTLENMDTENSLQAFRSLDRLRVTNNSYNRFQSTSSLRRNSNSSVPSILSQTNSSSVIKSNDSLKKSKSSKEDILNIDEQSTLKNNNNKIENKNNNVQLLKKKLSSTNSNDRRSLSTSSSSNKRLIPFLNNCINNDESQSPIFIQRSSCCSPTSTLDEKISSTSTSFDTSFHSVNPLYETKIVNDEKISLNEIKLNEKPPVLSKYRPPPPPPVQDNIDNDQTLPIDTNNDSDSTWYNGIIQSEEGEGDFHRDHFQIGQGDHIYDAYCGTDEHFLLNPFYNIPPSAVFRMPLPLSNYNGIRSKYTINKSRFNASYFPDVLEEDEVEEEKHEEINENSEQQQEQLLSYQQIHLPPVKVTDL</sequence>
<evidence type="ECO:0000259" key="3">
    <source>
        <dbReference type="PROSITE" id="PS50200"/>
    </source>
</evidence>
<dbReference type="Gene3D" id="2.30.29.30">
    <property type="entry name" value="Pleckstrin-homology domain (PH domain)/Phosphotyrosine-binding domain (PTB)"/>
    <property type="match status" value="1"/>
</dbReference>
<evidence type="ECO:0000256" key="1">
    <source>
        <dbReference type="SAM" id="Coils"/>
    </source>
</evidence>
<feature type="coiled-coil region" evidence="1">
    <location>
        <begin position="889"/>
        <end position="916"/>
    </location>
</feature>
<feature type="compositionally biased region" description="Low complexity" evidence="2">
    <location>
        <begin position="1141"/>
        <end position="1150"/>
    </location>
</feature>
<dbReference type="InterPro" id="IPR001849">
    <property type="entry name" value="PH_domain"/>
</dbReference>
<comment type="caution">
    <text evidence="4">The sequence shown here is derived from an EMBL/GenBank/DDBJ whole genome shotgun (WGS) entry which is preliminary data.</text>
</comment>
<evidence type="ECO:0000313" key="4">
    <source>
        <dbReference type="EMBL" id="CAF0793045.1"/>
    </source>
</evidence>
<dbReference type="Proteomes" id="UP000681722">
    <property type="component" value="Unassembled WGS sequence"/>
</dbReference>
<dbReference type="OrthoDB" id="6235964at2759"/>
<evidence type="ECO:0000256" key="2">
    <source>
        <dbReference type="SAM" id="MobiDB-lite"/>
    </source>
</evidence>
<accession>A0A813S279</accession>
<reference evidence="4" key="1">
    <citation type="submission" date="2021-02" db="EMBL/GenBank/DDBJ databases">
        <authorList>
            <person name="Nowell W R."/>
        </authorList>
    </citation>
    <scope>NUCLEOTIDE SEQUENCE</scope>
</reference>
<organism evidence="4 6">
    <name type="scientific">Didymodactylos carnosus</name>
    <dbReference type="NCBI Taxonomy" id="1234261"/>
    <lineage>
        <taxon>Eukaryota</taxon>
        <taxon>Metazoa</taxon>
        <taxon>Spiralia</taxon>
        <taxon>Gnathifera</taxon>
        <taxon>Rotifera</taxon>
        <taxon>Eurotatoria</taxon>
        <taxon>Bdelloidea</taxon>
        <taxon>Philodinida</taxon>
        <taxon>Philodinidae</taxon>
        <taxon>Didymodactylos</taxon>
    </lineage>
</organism>
<feature type="compositionally biased region" description="Low complexity" evidence="2">
    <location>
        <begin position="346"/>
        <end position="364"/>
    </location>
</feature>
<keyword evidence="1" id="KW-0175">Coiled coil</keyword>
<dbReference type="InterPro" id="IPR039665">
    <property type="entry name" value="PH_APBB1IP"/>
</dbReference>
<dbReference type="Pfam" id="PF21989">
    <property type="entry name" value="RA_2"/>
    <property type="match status" value="1"/>
</dbReference>
<dbReference type="PANTHER" id="PTHR11243:SF23">
    <property type="entry name" value="LD06925P"/>
    <property type="match status" value="1"/>
</dbReference>
<evidence type="ECO:0000313" key="5">
    <source>
        <dbReference type="EMBL" id="CAF3577414.1"/>
    </source>
</evidence>
<feature type="domain" description="Ras-associating" evidence="3">
    <location>
        <begin position="482"/>
        <end position="543"/>
    </location>
</feature>
<feature type="region of interest" description="Disordered" evidence="2">
    <location>
        <begin position="161"/>
        <end position="192"/>
    </location>
</feature>
<dbReference type="InterPro" id="IPR000159">
    <property type="entry name" value="RA_dom"/>
</dbReference>
<dbReference type="EMBL" id="CAJOBC010000367">
    <property type="protein sequence ID" value="CAF3577414.1"/>
    <property type="molecule type" value="Genomic_DNA"/>
</dbReference>
<feature type="compositionally biased region" description="Polar residues" evidence="2">
    <location>
        <begin position="854"/>
        <end position="864"/>
    </location>
</feature>
<dbReference type="CDD" id="cd01259">
    <property type="entry name" value="PH_APBB1IP"/>
    <property type="match status" value="1"/>
</dbReference>
<proteinExistence type="predicted"/>
<dbReference type="SUPFAM" id="SSF50729">
    <property type="entry name" value="PH domain-like"/>
    <property type="match status" value="1"/>
</dbReference>
<feature type="compositionally biased region" description="Basic and acidic residues" evidence="2">
    <location>
        <begin position="166"/>
        <end position="179"/>
    </location>
</feature>
<feature type="region of interest" description="Disordered" evidence="2">
    <location>
        <begin position="838"/>
        <end position="878"/>
    </location>
</feature>
<protein>
    <recommendedName>
        <fullName evidence="3">Ras-associating domain-containing protein</fullName>
    </recommendedName>
</protein>
<dbReference type="SMART" id="SM00314">
    <property type="entry name" value="RA"/>
    <property type="match status" value="1"/>
</dbReference>
<dbReference type="PROSITE" id="PS50200">
    <property type="entry name" value="RA"/>
    <property type="match status" value="1"/>
</dbReference>
<dbReference type="Proteomes" id="UP000663829">
    <property type="component" value="Unassembled WGS sequence"/>
</dbReference>
<evidence type="ECO:0000313" key="6">
    <source>
        <dbReference type="Proteomes" id="UP000663829"/>
    </source>
</evidence>
<feature type="region of interest" description="Disordered" evidence="2">
    <location>
        <begin position="346"/>
        <end position="367"/>
    </location>
</feature>
<dbReference type="PANTHER" id="PTHR11243">
    <property type="entry name" value="GROWTH FACTOR RECEPTOR-BOUND PROTEIN"/>
    <property type="match status" value="1"/>
</dbReference>
<feature type="region of interest" description="Disordered" evidence="2">
    <location>
        <begin position="1130"/>
        <end position="1150"/>
    </location>
</feature>
<dbReference type="EMBL" id="CAJNOQ010000367">
    <property type="protein sequence ID" value="CAF0793045.1"/>
    <property type="molecule type" value="Genomic_DNA"/>
</dbReference>
<feature type="coiled-coil region" evidence="1">
    <location>
        <begin position="206"/>
        <end position="233"/>
    </location>
</feature>
<dbReference type="AlphaFoldDB" id="A0A813S279"/>